<accession>A0A6J1E1C8</accession>
<dbReference type="RefSeq" id="XP_022921426.1">
    <property type="nucleotide sequence ID" value="XM_023065658.1"/>
</dbReference>
<evidence type="ECO:0000313" key="3">
    <source>
        <dbReference type="RefSeq" id="XP_022921426.1"/>
    </source>
</evidence>
<dbReference type="InterPro" id="IPR058210">
    <property type="entry name" value="SACS/Nov_dom"/>
</dbReference>
<dbReference type="Pfam" id="PF25794">
    <property type="entry name" value="SACS"/>
    <property type="match status" value="1"/>
</dbReference>
<evidence type="ECO:0000259" key="1">
    <source>
        <dbReference type="Pfam" id="PF25794"/>
    </source>
</evidence>
<dbReference type="PANTHER" id="PTHR32387">
    <property type="entry name" value="WU:FJ29H11"/>
    <property type="match status" value="1"/>
</dbReference>
<dbReference type="NCBIfam" id="NF047352">
    <property type="entry name" value="P_loop_sacsin"/>
    <property type="match status" value="1"/>
</dbReference>
<gene>
    <name evidence="3" type="primary">LOC111429710</name>
</gene>
<evidence type="ECO:0000313" key="2">
    <source>
        <dbReference type="Proteomes" id="UP000504609"/>
    </source>
</evidence>
<feature type="domain" description="Sacsin/Nov" evidence="1">
    <location>
        <begin position="27"/>
        <end position="143"/>
    </location>
</feature>
<dbReference type="InterPro" id="IPR052957">
    <property type="entry name" value="Auxin_embryo_med"/>
</dbReference>
<protein>
    <submittedName>
        <fullName evidence="3">Uncharacterized protein LOC111429710</fullName>
    </submittedName>
</protein>
<proteinExistence type="predicted"/>
<keyword evidence="2" id="KW-1185">Reference proteome</keyword>
<name>A0A6J1E1C8_CUCMO</name>
<dbReference type="PANTHER" id="PTHR32387:SF3">
    <property type="entry name" value="ATP_DNA BINDING PROTEIN"/>
    <property type="match status" value="1"/>
</dbReference>
<dbReference type="Gene3D" id="3.30.565.10">
    <property type="entry name" value="Histidine kinase-like ATPase, C-terminal domain"/>
    <property type="match status" value="1"/>
</dbReference>
<organism evidence="2 3">
    <name type="scientific">Cucurbita moschata</name>
    <name type="common">Winter crookneck squash</name>
    <name type="synonym">Cucurbita pepo var. moschata</name>
    <dbReference type="NCBI Taxonomy" id="3662"/>
    <lineage>
        <taxon>Eukaryota</taxon>
        <taxon>Viridiplantae</taxon>
        <taxon>Streptophyta</taxon>
        <taxon>Embryophyta</taxon>
        <taxon>Tracheophyta</taxon>
        <taxon>Spermatophyta</taxon>
        <taxon>Magnoliopsida</taxon>
        <taxon>eudicotyledons</taxon>
        <taxon>Gunneridae</taxon>
        <taxon>Pentapetalae</taxon>
        <taxon>rosids</taxon>
        <taxon>fabids</taxon>
        <taxon>Cucurbitales</taxon>
        <taxon>Cucurbitaceae</taxon>
        <taxon>Cucurbiteae</taxon>
        <taxon>Cucurbita</taxon>
    </lineage>
</organism>
<sequence length="1708" mass="194065">MCTPKQHIEDIRRSKFSIGGPPNPLTEDLHQAVRNLSAELYTKDVHFLMELIQNAEDNEYSTSLKPSLEFIVTSRDVTATGAAATLMIFNNEIGFSAKNIDSICSVGRSTKKNNRKRGYIGEKGIGFKSVFLITSRPYIFSNGYQIRFNEEPCPVCGVGFVVPEWVEDASILSNINNIYGHHSTLPTTTLVLPLKADKIIPVKHQLSTIHPEVLLFLSKIKQLSVRELNEDPNTNTVNAISISSDTNFVSIKNINAHSYTLHLSSEENGGEIDTQCCYYMWKQKFPVKEENRVERRAGVEELVVTLAFPNGQRLNRGSQPAGIYAFLPTEMLTGFPFIIQADFVLSSSRETILLDNKWNQGILDCVPSAFVTAFVSLVKATDEAPFSSLASMFNFLPIVSSSFDKLNSVRDSIKHKLLQQNILPSHSFSKQRFFHKPCEVGRIMPAFLNILTKAHTQGVSLVNLSSHGKRILSFSFDTKEYDQVLCFLGVNLVDDEWYAKCLLGSNIVEGVSDDVYLELLQFVAENWSSRFHVSSMKNVPLIKYVDLSGNVCVCSLDECTSMGGTKVHLAQHDQLSWLTKSNREFRLVSNRYFMPETTHNSIRFYPGKVTLLQWLRDRAQVDSITVFQFAKHIVSSLGDNRQHIITYFHFLYHSSTKYYLTHVELESLCRLMPVVDKYGVVRKNWKGLLIPADGSKWAQLLGSNPWQNDSYVELGADYISPRYFAGESMTTKQQIDFLISHIHASDIPFVSPPNIEISAFSSPLTVHNVVLLLEWIRSLKAGLVSIPPMFLKCIKEGCWLRTTLNGSSGYRPPSQSFDVSSSWGSILQKGSVLVDIPLIDSVFYGNRLNGYSEELKTVGVMFEYDEVVKFIGNHLMKVAALSSLTRENVLSMLKFIRFLKNEFPVQDFIASIRKGTWLKTRRGYMSPVGAVLYTNEWSTASLLSNIPFVDVDYYGIEMLCFREELKLLGVVVDLDNVCQFVVGNLKPPSQLTCLGGDAFLLILCCMMSEPKSRTFLANGFRSVKCLKTDQGYKSPAECYFLDPSLGGLLQVFTGFPLVDRDYYGSSITIYRTELKSMGVVVDFEEAVNAVSQVFRQKVGSNSLTNENALSFLSIYKHLKMSKKKFPEDLEKCIRELKWLRVVLGDHRRPKDCIWFGPTWKSIHSITLLPFIDTSENYYGKRIGEYQEELKDMGVITEFKDGAHMVVAALYLPDDPTKITSKNVRSLLDCIRTLLLKNYSFPDHFSGRVSGKWLNTSYGYRSPKESLLFLPEWDSYLKPTDVPFIDAEFYKFDINSYKVELQELGVVVDLDRGCQLVSSFLDFHCEFSTIIRIYTYLSEFNWKPDTEAAKRIWVPVGDSNGQWISPESCVLFDKEDLFGLQLTVLERYYEKDLLMFFSEAFKVRSNPSLDDYCKLWKCWESNEDGLSVDKCFKFWKYVTKHFNSKTERAFTDAILKVPAISGSDGVFLFDKRDIFIADDLQLKDLFERMSPLPVFVWYPQSSSISLPRTSLLEVYKNIGVRKISESVQRVEAAIVDGTNLKHANPNDIPIGKELMRLILGFLADPAKQIDAVKRHEIVGCLLNLSVLETEQPVMMQYSLSLTSGEVINANATQLIRWERESSKLFTQKMVMSGERKEMIEYATYFSEVISAGVLWEYSDYVCSLSELIKLAFVLNFDDGAVNYIMRSKNLEVFKEDEDFLSSAFTHQSK</sequence>
<dbReference type="Proteomes" id="UP000504609">
    <property type="component" value="Unplaced"/>
</dbReference>
<dbReference type="GeneID" id="111429710"/>
<dbReference type="SUPFAM" id="SSF55874">
    <property type="entry name" value="ATPase domain of HSP90 chaperone/DNA topoisomerase II/histidine kinase"/>
    <property type="match status" value="1"/>
</dbReference>
<dbReference type="KEGG" id="cmos:111429710"/>
<dbReference type="InterPro" id="IPR036890">
    <property type="entry name" value="HATPase_C_sf"/>
</dbReference>
<reference evidence="3" key="1">
    <citation type="submission" date="2025-08" db="UniProtKB">
        <authorList>
            <consortium name="RefSeq"/>
        </authorList>
    </citation>
    <scope>IDENTIFICATION</scope>
    <source>
        <tissue evidence="3">Young leaves</tissue>
    </source>
</reference>